<dbReference type="Proteomes" id="UP000192328">
    <property type="component" value="Unassembled WGS sequence"/>
</dbReference>
<accession>A0AC61PK63</accession>
<keyword evidence="2" id="KW-1185">Reference proteome</keyword>
<sequence length="135" mass="15580">MAITILIQAALWIWFLGCVTTYRLGKRLLVGGMGVKSAEFCMLCLYSLGLIAYHCFQPAGRWILLGILLLWFAVQFMCHWYFTIFGASERKLQGYNDCFKDTIRLFPMSEKRLVPDLYHILLHVLILLNIIACLV</sequence>
<proteinExistence type="predicted"/>
<name>A0AC61PK63_9FIRM</name>
<organism evidence="1 2">
    <name type="scientific">Aristaeella lactis</name>
    <dbReference type="NCBI Taxonomy" id="3046383"/>
    <lineage>
        <taxon>Bacteria</taxon>
        <taxon>Bacillati</taxon>
        <taxon>Bacillota</taxon>
        <taxon>Clostridia</taxon>
        <taxon>Eubacteriales</taxon>
        <taxon>Aristaeellaceae</taxon>
        <taxon>Aristaeella</taxon>
    </lineage>
</organism>
<dbReference type="EMBL" id="FWXZ01000002">
    <property type="protein sequence ID" value="SMC52843.1"/>
    <property type="molecule type" value="Genomic_DNA"/>
</dbReference>
<evidence type="ECO:0000313" key="2">
    <source>
        <dbReference type="Proteomes" id="UP000192328"/>
    </source>
</evidence>
<protein>
    <submittedName>
        <fullName evidence="1">Uncharacterized protein</fullName>
    </submittedName>
</protein>
<evidence type="ECO:0000313" key="1">
    <source>
        <dbReference type="EMBL" id="SMC52843.1"/>
    </source>
</evidence>
<comment type="caution">
    <text evidence="1">The sequence shown here is derived from an EMBL/GenBank/DDBJ whole genome shotgun (WGS) entry which is preliminary data.</text>
</comment>
<gene>
    <name evidence="1" type="ORF">SAMN06297397_1243</name>
</gene>
<reference evidence="1" key="1">
    <citation type="submission" date="2017-04" db="EMBL/GenBank/DDBJ databases">
        <authorList>
            <person name="Varghese N."/>
            <person name="Submissions S."/>
        </authorList>
    </citation>
    <scope>NUCLEOTIDE SEQUENCE</scope>
    <source>
        <strain evidence="1">WTE2008</strain>
    </source>
</reference>